<keyword evidence="3" id="KW-1185">Reference proteome</keyword>
<dbReference type="Gene3D" id="1.10.150.130">
    <property type="match status" value="1"/>
</dbReference>
<dbReference type="EMBL" id="CAKKLH010000199">
    <property type="protein sequence ID" value="CAH0105734.1"/>
    <property type="molecule type" value="Genomic_DNA"/>
</dbReference>
<dbReference type="GO" id="GO:0003677">
    <property type="term" value="F:DNA binding"/>
    <property type="evidence" value="ECO:0007669"/>
    <property type="project" value="UniProtKB-KW"/>
</dbReference>
<sequence length="213" mass="23660">MFVENPQGSSDCSFDLPAVVEPTLFRVAVESSMRCAADSASVAIAFGQRGKNPLCSVPSFRLVAWKDNTNPAYDSGWKIWSDWCLGRIHDYLCNAVPVVASFLAEQSRSKAYSTKDNFNRRPPSAKYNSTWDVDVVCPILGTNKYLASIKGSGGEAGPSPCPSNPFPVVMHQYLCIHSLHSLFSLCILYSRYASFSQYYYVLNPWTSSDPWIL</sequence>
<dbReference type="Proteomes" id="UP000789390">
    <property type="component" value="Unassembled WGS sequence"/>
</dbReference>
<protein>
    <submittedName>
        <fullName evidence="2">Uncharacterized protein</fullName>
    </submittedName>
</protein>
<accession>A0A8J2RYH9</accession>
<evidence type="ECO:0000313" key="3">
    <source>
        <dbReference type="Proteomes" id="UP000789390"/>
    </source>
</evidence>
<keyword evidence="1" id="KW-0238">DNA-binding</keyword>
<comment type="caution">
    <text evidence="2">The sequence shown here is derived from an EMBL/GenBank/DDBJ whole genome shotgun (WGS) entry which is preliminary data.</text>
</comment>
<dbReference type="InterPro" id="IPR010998">
    <property type="entry name" value="Integrase_recombinase_N"/>
</dbReference>
<evidence type="ECO:0000313" key="2">
    <source>
        <dbReference type="EMBL" id="CAH0105734.1"/>
    </source>
</evidence>
<gene>
    <name evidence="2" type="ORF">DGAL_LOCUS8799</name>
</gene>
<dbReference type="AlphaFoldDB" id="A0A8J2RYH9"/>
<evidence type="ECO:0000256" key="1">
    <source>
        <dbReference type="ARBA" id="ARBA00023125"/>
    </source>
</evidence>
<dbReference type="SUPFAM" id="SSF47823">
    <property type="entry name" value="lambda integrase-like, N-terminal domain"/>
    <property type="match status" value="1"/>
</dbReference>
<reference evidence="2" key="1">
    <citation type="submission" date="2021-11" db="EMBL/GenBank/DDBJ databases">
        <authorList>
            <person name="Schell T."/>
        </authorList>
    </citation>
    <scope>NUCLEOTIDE SEQUENCE</scope>
    <source>
        <strain evidence="2">M5</strain>
    </source>
</reference>
<proteinExistence type="predicted"/>
<name>A0A8J2RYH9_9CRUS</name>
<organism evidence="2 3">
    <name type="scientific">Daphnia galeata</name>
    <dbReference type="NCBI Taxonomy" id="27404"/>
    <lineage>
        <taxon>Eukaryota</taxon>
        <taxon>Metazoa</taxon>
        <taxon>Ecdysozoa</taxon>
        <taxon>Arthropoda</taxon>
        <taxon>Crustacea</taxon>
        <taxon>Branchiopoda</taxon>
        <taxon>Diplostraca</taxon>
        <taxon>Cladocera</taxon>
        <taxon>Anomopoda</taxon>
        <taxon>Daphniidae</taxon>
        <taxon>Daphnia</taxon>
    </lineage>
</organism>